<feature type="compositionally biased region" description="Low complexity" evidence="1">
    <location>
        <begin position="445"/>
        <end position="459"/>
    </location>
</feature>
<gene>
    <name evidence="2" type="ORF">C1SCF055_LOCUS24377</name>
</gene>
<organism evidence="2">
    <name type="scientific">Cladocopium goreaui</name>
    <dbReference type="NCBI Taxonomy" id="2562237"/>
    <lineage>
        <taxon>Eukaryota</taxon>
        <taxon>Sar</taxon>
        <taxon>Alveolata</taxon>
        <taxon>Dinophyceae</taxon>
        <taxon>Suessiales</taxon>
        <taxon>Symbiodiniaceae</taxon>
        <taxon>Cladocopium</taxon>
    </lineage>
</organism>
<feature type="compositionally biased region" description="Basic and acidic residues" evidence="1">
    <location>
        <begin position="518"/>
        <end position="545"/>
    </location>
</feature>
<feature type="region of interest" description="Disordered" evidence="1">
    <location>
        <begin position="424"/>
        <end position="545"/>
    </location>
</feature>
<proteinExistence type="predicted"/>
<sequence length="545" mass="60605">MQECSGNIITTLKKDKHAVLKGGVVMNEGLLVWPDREEGRFSRRGAWARIVSKALRFIRKRRRISLAWANYRNHRLRQLPAGGAEDRLPRQRSDSTEEAAYDWAGVPEDVRESLKEALGEPSKIRDIIFVARAVWDTIVGRIKGSKPPDADGNRDPRDLTPVDVFRLEIFRRVCFRRVGAQPDTPGSFGPAVPAVTAATPASITGQPSGRKLKMSAVVDQTLDAEVIALGTDAINKMYEAYRAKYGDVPSPETEPTGDQRAAVHQLVASGATPYIDFAVYGPHGLRLLRKLTFEPIYSPQLHGRVATGQRSSDVSGRPFSSWRRSQRMDAYAEHIRQLPARFGRICWDLVYTADVHMRSEQFERIRWKLHTHTHTHPEHGYTDANPWNAVLAQATREDAFWSREVITPATLRLAQAKSIPAALQEADKPRFPQESEAEPGTSSGGRSRNQTTNRSTTGRCTRTTAKGSSSAKTGTKVAAESRTSHHVCAISAWAPTKGPAATRPSEACRGVDRRRRPIHPDDHPQQAQVKEVDRGREASHAADPR</sequence>
<name>A0A9P1G3D0_9DINO</name>
<evidence type="ECO:0000313" key="3">
    <source>
        <dbReference type="EMBL" id="CAL1151421.1"/>
    </source>
</evidence>
<dbReference type="EMBL" id="CAMXCT020002421">
    <property type="protein sequence ID" value="CAL1151421.1"/>
    <property type="molecule type" value="Genomic_DNA"/>
</dbReference>
<reference evidence="2" key="1">
    <citation type="submission" date="2022-10" db="EMBL/GenBank/DDBJ databases">
        <authorList>
            <person name="Chen Y."/>
            <person name="Dougan E. K."/>
            <person name="Chan C."/>
            <person name="Rhodes N."/>
            <person name="Thang M."/>
        </authorList>
    </citation>
    <scope>NUCLEOTIDE SEQUENCE</scope>
</reference>
<dbReference type="AlphaFoldDB" id="A0A9P1G3D0"/>
<evidence type="ECO:0000313" key="2">
    <source>
        <dbReference type="EMBL" id="CAI3998046.1"/>
    </source>
</evidence>
<dbReference type="EMBL" id="CAMXCT030002421">
    <property type="protein sequence ID" value="CAL4785358.1"/>
    <property type="molecule type" value="Genomic_DNA"/>
</dbReference>
<comment type="caution">
    <text evidence="2">The sequence shown here is derived from an EMBL/GenBank/DDBJ whole genome shotgun (WGS) entry which is preliminary data.</text>
</comment>
<feature type="compositionally biased region" description="Polar residues" evidence="1">
    <location>
        <begin position="460"/>
        <end position="473"/>
    </location>
</feature>
<reference evidence="3" key="2">
    <citation type="submission" date="2024-04" db="EMBL/GenBank/DDBJ databases">
        <authorList>
            <person name="Chen Y."/>
            <person name="Shah S."/>
            <person name="Dougan E. K."/>
            <person name="Thang M."/>
            <person name="Chan C."/>
        </authorList>
    </citation>
    <scope>NUCLEOTIDE SEQUENCE [LARGE SCALE GENOMIC DNA]</scope>
</reference>
<accession>A0A9P1G3D0</accession>
<keyword evidence="4" id="KW-1185">Reference proteome</keyword>
<evidence type="ECO:0000313" key="4">
    <source>
        <dbReference type="Proteomes" id="UP001152797"/>
    </source>
</evidence>
<dbReference type="EMBL" id="CAMXCT010002421">
    <property type="protein sequence ID" value="CAI3998046.1"/>
    <property type="molecule type" value="Genomic_DNA"/>
</dbReference>
<dbReference type="Proteomes" id="UP001152797">
    <property type="component" value="Unassembled WGS sequence"/>
</dbReference>
<dbReference type="OrthoDB" id="447341at2759"/>
<evidence type="ECO:0000256" key="1">
    <source>
        <dbReference type="SAM" id="MobiDB-lite"/>
    </source>
</evidence>
<protein>
    <submittedName>
        <fullName evidence="2">Uncharacterized protein</fullName>
    </submittedName>
</protein>